<dbReference type="InterPro" id="IPR005052">
    <property type="entry name" value="Lectin_leg"/>
</dbReference>
<evidence type="ECO:0000256" key="3">
    <source>
        <dbReference type="ARBA" id="ARBA00022989"/>
    </source>
</evidence>
<feature type="region of interest" description="Disordered" evidence="5">
    <location>
        <begin position="1421"/>
        <end position="1444"/>
    </location>
</feature>
<keyword evidence="2 6" id="KW-0812">Transmembrane</keyword>
<evidence type="ECO:0000256" key="5">
    <source>
        <dbReference type="SAM" id="MobiDB-lite"/>
    </source>
</evidence>
<dbReference type="InParanoid" id="K1X2Y6"/>
<proteinExistence type="predicted"/>
<comment type="subcellular location">
    <subcellularLocation>
        <location evidence="1">Membrane</location>
        <topology evidence="1">Multi-pass membrane protein</topology>
    </subcellularLocation>
</comment>
<feature type="domain" description="L-type lectin-like" evidence="7">
    <location>
        <begin position="1"/>
        <end position="57"/>
    </location>
</feature>
<dbReference type="Proteomes" id="UP000006753">
    <property type="component" value="Unassembled WGS sequence"/>
</dbReference>
<dbReference type="EMBL" id="JH921431">
    <property type="protein sequence ID" value="EKD19387.1"/>
    <property type="molecule type" value="Genomic_DNA"/>
</dbReference>
<dbReference type="OMA" id="TDWHELL"/>
<dbReference type="PROSITE" id="PS51328">
    <property type="entry name" value="L_LECTIN_LIKE"/>
    <property type="match status" value="1"/>
</dbReference>
<dbReference type="HOGENOM" id="CLU_004746_0_0_1"/>
<evidence type="ECO:0000256" key="1">
    <source>
        <dbReference type="ARBA" id="ARBA00004141"/>
    </source>
</evidence>
<dbReference type="GeneID" id="18758559"/>
<name>K1X2Y6_MARBU</name>
<dbReference type="GO" id="GO:0046873">
    <property type="term" value="F:metal ion transmembrane transporter activity"/>
    <property type="evidence" value="ECO:0007669"/>
    <property type="project" value="InterPro"/>
</dbReference>
<protein>
    <recommendedName>
        <fullName evidence="7">L-type lectin-like domain-containing protein</fullName>
    </recommendedName>
</protein>
<evidence type="ECO:0000259" key="7">
    <source>
        <dbReference type="PROSITE" id="PS51328"/>
    </source>
</evidence>
<evidence type="ECO:0000313" key="9">
    <source>
        <dbReference type="Proteomes" id="UP000006753"/>
    </source>
</evidence>
<feature type="transmembrane region" description="Helical" evidence="6">
    <location>
        <begin position="1315"/>
        <end position="1335"/>
    </location>
</feature>
<accession>K1X2Y6</accession>
<dbReference type="eggNOG" id="ENOG502STSZ">
    <property type="taxonomic scope" value="Eukaryota"/>
</dbReference>
<gene>
    <name evidence="8" type="ORF">MBM_02624</name>
</gene>
<keyword evidence="3 6" id="KW-1133">Transmembrane helix</keyword>
<dbReference type="Pfam" id="PF01544">
    <property type="entry name" value="CorA"/>
    <property type="match status" value="1"/>
</dbReference>
<evidence type="ECO:0000313" key="8">
    <source>
        <dbReference type="EMBL" id="EKD19387.1"/>
    </source>
</evidence>
<dbReference type="RefSeq" id="XP_007290513.1">
    <property type="nucleotide sequence ID" value="XM_007290451.1"/>
</dbReference>
<sequence length="1444" mass="161780">MDLTSIDFEWLADLQKSQCFTTSEVSSPAKSSDFGADGHTASVTDWHELLQLTVPDATCGIVFTRGQFPNTPDAILARAQRRDDSGHKGTFGARVQRAEGAANVELGERMAQGWINLRWPYTRYELRTRADGADDGSSGTCEQMSFVRDGVLVQVLRLRWGSESSLSEYNSLDGLERRTARLKAGGVVQFGCPCSNRGPADVDTFHLDAGRGLNCVSERYRKRLEMHLFIDGLPQDLSAPLHGVGHDEVGGSEVNTSSIHDIELRDGEPVIVVSTYALRNLEDRISGLGMATFASLQDHLGTCNSSPNMTDRLWTALCSINYEASEAIDTCVIGRCVEQVLGVSSIPFEPRAKQKEVPLTSHPKTEEIALLRNIMTPQYVDVQSSFFQIRLLVKVHNFMNSRHLEPDLFERFQPLSNMRAAYLAKLRRIIQASVTWLINTDMKPRKLLLALRSDEMPADLETQPSKRLERCEQNRVRMHVDQSYNQACYATLAVWYVTKHCPQALTGDFTTAILGPKLRTAYDAVQKRASRDRDPTPKNDVLQWLHLSCLFLIYSGQFGTDGDGNATSGFARAGLDDAEVIKTQQKFEKYVARLKTSPAEWYSVENEELDRVLLLMEELGLDAIPTPFTASLASSRAAQTRKRITQRKRTTRFSPGPKVWKGLRATSNGPWELLCSNHLGFLRVTDESNVKAARERLYQFLMADYSFMTSWDRADSNMVGRWWDVEPASVICAALVDLKMEGKLRSAISEAAADELGHSIHDMDESPSMQRINSDTLLEASSPEESIRDILLQMKKLQEDSSREHLLQMRQLLVQEDISSFSVRAFDWVECKPSQLYHPDWWVQSLQDTPEMYQAKQTKDVPLRKDIRRYLASRERTDIVTDPGYTPESMKSKVPATDLQFLSVFDLHLTKNFTFKTRDLTICSAAAVADRPPLPDSGRQNGVEALRSQRIVAVKQATDSYSYDQLDAYQKSLFSRLNDSLVDAGAKHRILFAEKCSPALVGSFIYVWHPDALDAFDSYFGSVSRFTESREVTMWTTSITISHWSIRPVSLSTAHLQLFRENRNSGDFPPASISRLGLSAPHRKNVAPPPEPAAIVEERCSSLVLTGDPAGHLWICTVWSALTDADAITPPIHALPGVLQRFIHQQACGRCLVFLILLGHLCEKLAAEYEEILARLDIIVGLGEQVLLEGLEWGTSEAVDKLKKMLWGLEALRVFDDRLSASLSQIQKAHGAMERTIKQEAGQQHVALLQEYNNVVEEFEKRFGMLSDVQIRTQLKIRQVTGLRDGISTVTNVEDSQTALRDSKTTIKQGNNIRILTYITIAYLPLGFITGLFSMEHATFMDQAGNNGFAVLTVVFILGTYALALSLESIIEQWARVRKSIARGRSEGVKRGEEAVGTDRESEKLQTARFRALGALWGRGRGRRRRQECNGGSVESEEKIAKVA</sequence>
<evidence type="ECO:0000256" key="4">
    <source>
        <dbReference type="ARBA" id="ARBA00023136"/>
    </source>
</evidence>
<dbReference type="SUPFAM" id="SSF144083">
    <property type="entry name" value="Magnesium transport protein CorA, transmembrane region"/>
    <property type="match status" value="1"/>
</dbReference>
<organism evidence="8 9">
    <name type="scientific">Marssonina brunnea f. sp. multigermtubi (strain MB_m1)</name>
    <name type="common">Marssonina leaf spot fungus</name>
    <dbReference type="NCBI Taxonomy" id="1072389"/>
    <lineage>
        <taxon>Eukaryota</taxon>
        <taxon>Fungi</taxon>
        <taxon>Dikarya</taxon>
        <taxon>Ascomycota</taxon>
        <taxon>Pezizomycotina</taxon>
        <taxon>Leotiomycetes</taxon>
        <taxon>Helotiales</taxon>
        <taxon>Drepanopezizaceae</taxon>
        <taxon>Drepanopeziza</taxon>
    </lineage>
</organism>
<reference evidence="8 9" key="1">
    <citation type="journal article" date="2012" name="BMC Genomics">
        <title>Sequencing the genome of Marssonina brunnea reveals fungus-poplar co-evolution.</title>
        <authorList>
            <person name="Zhu S."/>
            <person name="Cao Y.-Z."/>
            <person name="Jiang C."/>
            <person name="Tan B.-Y."/>
            <person name="Wang Z."/>
            <person name="Feng S."/>
            <person name="Zhang L."/>
            <person name="Su X.-H."/>
            <person name="Brejova B."/>
            <person name="Vinar T."/>
            <person name="Xu M."/>
            <person name="Wang M.-X."/>
            <person name="Zhang S.-G."/>
            <person name="Huang M.-R."/>
            <person name="Wu R."/>
            <person name="Zhou Y."/>
        </authorList>
    </citation>
    <scope>NUCLEOTIDE SEQUENCE [LARGE SCALE GENOMIC DNA]</scope>
    <source>
        <strain evidence="8 9">MB_m1</strain>
    </source>
</reference>
<dbReference type="KEGG" id="mbe:MBM_02624"/>
<dbReference type="InterPro" id="IPR045863">
    <property type="entry name" value="CorA_TM1_TM2"/>
</dbReference>
<dbReference type="OrthoDB" id="426293at2759"/>
<dbReference type="Gene3D" id="1.20.58.340">
    <property type="entry name" value="Magnesium transport protein CorA, transmembrane region"/>
    <property type="match status" value="1"/>
</dbReference>
<evidence type="ECO:0000256" key="2">
    <source>
        <dbReference type="ARBA" id="ARBA00022692"/>
    </source>
</evidence>
<keyword evidence="9" id="KW-1185">Reference proteome</keyword>
<dbReference type="GO" id="GO:0016020">
    <property type="term" value="C:membrane"/>
    <property type="evidence" value="ECO:0007669"/>
    <property type="project" value="UniProtKB-SubCell"/>
</dbReference>
<feature type="transmembrane region" description="Helical" evidence="6">
    <location>
        <begin position="1347"/>
        <end position="1367"/>
    </location>
</feature>
<dbReference type="InterPro" id="IPR002523">
    <property type="entry name" value="MgTranspt_CorA/ZnTranspt_ZntB"/>
</dbReference>
<evidence type="ECO:0000256" key="6">
    <source>
        <dbReference type="SAM" id="Phobius"/>
    </source>
</evidence>
<keyword evidence="4 6" id="KW-0472">Membrane</keyword>